<dbReference type="EMBL" id="RCHU02000009">
    <property type="protein sequence ID" value="KAL3580824.1"/>
    <property type="molecule type" value="Genomic_DNA"/>
</dbReference>
<sequence length="77" mass="8387">MSPAILHSNFTLFSDSSPSQISMAGYSRFKNNENNVVKSEHCKGNSICPSRAMGHSDVSPLRQVFNSPNAMNVLLST</sequence>
<comment type="caution">
    <text evidence="1">The sequence shown here is derived from an EMBL/GenBank/DDBJ whole genome shotgun (WGS) entry which is preliminary data.</text>
</comment>
<evidence type="ECO:0000313" key="1">
    <source>
        <dbReference type="EMBL" id="KAL3580824.1"/>
    </source>
</evidence>
<accession>A0ACC4BRV4</accession>
<evidence type="ECO:0000313" key="2">
    <source>
        <dbReference type="Proteomes" id="UP000309997"/>
    </source>
</evidence>
<dbReference type="Proteomes" id="UP000309997">
    <property type="component" value="Unassembled WGS sequence"/>
</dbReference>
<name>A0ACC4BRV4_POPAL</name>
<organism evidence="1 2">
    <name type="scientific">Populus alba</name>
    <name type="common">White poplar</name>
    <dbReference type="NCBI Taxonomy" id="43335"/>
    <lineage>
        <taxon>Eukaryota</taxon>
        <taxon>Viridiplantae</taxon>
        <taxon>Streptophyta</taxon>
        <taxon>Embryophyta</taxon>
        <taxon>Tracheophyta</taxon>
        <taxon>Spermatophyta</taxon>
        <taxon>Magnoliopsida</taxon>
        <taxon>eudicotyledons</taxon>
        <taxon>Gunneridae</taxon>
        <taxon>Pentapetalae</taxon>
        <taxon>rosids</taxon>
        <taxon>fabids</taxon>
        <taxon>Malpighiales</taxon>
        <taxon>Salicaceae</taxon>
        <taxon>Saliceae</taxon>
        <taxon>Populus</taxon>
    </lineage>
</organism>
<reference evidence="1 2" key="1">
    <citation type="journal article" date="2024" name="Plant Biotechnol. J.">
        <title>Genome and CRISPR/Cas9 system of a widespread forest tree (Populus alba) in the world.</title>
        <authorList>
            <person name="Liu Y.J."/>
            <person name="Jiang P.F."/>
            <person name="Han X.M."/>
            <person name="Li X.Y."/>
            <person name="Wang H.M."/>
            <person name="Wang Y.J."/>
            <person name="Wang X.X."/>
            <person name="Zeng Q.Y."/>
        </authorList>
    </citation>
    <scope>NUCLEOTIDE SEQUENCE [LARGE SCALE GENOMIC DNA]</scope>
    <source>
        <strain evidence="2">cv. PAL-ZL1</strain>
    </source>
</reference>
<proteinExistence type="predicted"/>
<keyword evidence="2" id="KW-1185">Reference proteome</keyword>
<protein>
    <submittedName>
        <fullName evidence="1">Uncharacterized protein</fullName>
    </submittedName>
</protein>
<gene>
    <name evidence="1" type="ORF">D5086_018659</name>
</gene>